<feature type="domain" description="PI3K/PI4K catalytic" evidence="9">
    <location>
        <begin position="231"/>
        <end position="596"/>
    </location>
</feature>
<organism evidence="10 11">
    <name type="scientific">Mucor saturninus</name>
    <dbReference type="NCBI Taxonomy" id="64648"/>
    <lineage>
        <taxon>Eukaryota</taxon>
        <taxon>Fungi</taxon>
        <taxon>Fungi incertae sedis</taxon>
        <taxon>Mucoromycota</taxon>
        <taxon>Mucoromycotina</taxon>
        <taxon>Mucoromycetes</taxon>
        <taxon>Mucorales</taxon>
        <taxon>Mucorineae</taxon>
        <taxon>Mucoraceae</taxon>
        <taxon>Mucor</taxon>
    </lineage>
</organism>
<dbReference type="InterPro" id="IPR018936">
    <property type="entry name" value="PI3/4_kinase_CS"/>
</dbReference>
<evidence type="ECO:0000256" key="2">
    <source>
        <dbReference type="ARBA" id="ARBA00022679"/>
    </source>
</evidence>
<dbReference type="GO" id="GO:0000329">
    <property type="term" value="C:fungal-type vacuole membrane"/>
    <property type="evidence" value="ECO:0007669"/>
    <property type="project" value="TreeGrafter"/>
</dbReference>
<keyword evidence="3 7" id="KW-0547">Nucleotide-binding</keyword>
<keyword evidence="11" id="KW-1185">Reference proteome</keyword>
<keyword evidence="2 7" id="KW-0808">Transferase</keyword>
<evidence type="ECO:0000259" key="9">
    <source>
        <dbReference type="PROSITE" id="PS50290"/>
    </source>
</evidence>
<dbReference type="EMBL" id="JAEPRD010000002">
    <property type="protein sequence ID" value="KAG2213852.1"/>
    <property type="molecule type" value="Genomic_DNA"/>
</dbReference>
<comment type="cofactor">
    <cofactor evidence="7">
        <name>Mg(2+)</name>
        <dbReference type="ChEBI" id="CHEBI:18420"/>
    </cofactor>
    <cofactor evidence="7">
        <name>Mn(2+)</name>
        <dbReference type="ChEBI" id="CHEBI:29035"/>
    </cofactor>
</comment>
<dbReference type="Pfam" id="PF00454">
    <property type="entry name" value="PI3_PI4_kinase"/>
    <property type="match status" value="1"/>
</dbReference>
<dbReference type="Proteomes" id="UP000603453">
    <property type="component" value="Unassembled WGS sequence"/>
</dbReference>
<evidence type="ECO:0000256" key="4">
    <source>
        <dbReference type="ARBA" id="ARBA00022777"/>
    </source>
</evidence>
<comment type="similarity">
    <text evidence="7">Belongs to the PI3/PI4-kinase family.</text>
</comment>
<dbReference type="GO" id="GO:0005768">
    <property type="term" value="C:endosome"/>
    <property type="evidence" value="ECO:0007669"/>
    <property type="project" value="UniProtKB-UniRule"/>
</dbReference>
<sequence length="763" mass="87915">MFKSQQATTYSRIEQHDDDEDTPQELLQHHSNSVLVANHHGECNVVPLLSQTFHTAQSPPHSPRASFSAIPDATRRFFQTKLPIVFRKDMASTASFASLPAVIIADLQNGNLPIMDDAESTIGDQGWTIVHRRRFRGKHGIGETRHPANIQSPVNNTILDEEIDPSDQVTCSVFVKCEEQQVQPQYTMTMSPLYDNQKPDTDERVFYDPIPETEEKFNDIVHTVRTAIDSNMQPTRISQGSSGSYFCRNSSGKIVGVFKPKNEEPYGRLNPKWTKWIHRHLFPCFFGRSCLIPNLGYLSEAAASSIDRRLGTHVVPYTDVIHLSSSSFHYDYLDRRSTNGLPPKIGSFQCFLTDYKDATVFFRDHPFPTFTDPHSSHYDENNRKSVWGGCLGGHEDLYHQDNEEQQHQYPPKRANGTATGTTTTDTSFKWTFELQNQFRREFEQLIILDYLIRNTDRGLDNWMVKYCPPKEVDGTMQAGHIHVAAIDNGLAFPYKHPDQWRSYPYGWMAMPDALVNRPFTEATRRQFLEVLSDPLWWRETVREMRSLFEMDDDFDEKMFQKQMAVLKGQGYNILRTLKDPSAGPVDLVGMQRVVINQEEILIEYDLKKLASRDLHSPQTTVRSPTLALDITDALPKNRRLRTQRSTSFDVSSTMSSPFLDDDDEEELDQRVQQLHKLQKQQKQQKRWQDKIKNGLSMDLGGRGLFGQKNKTKRTSNRYRAFDSDGDLSDEEEEEEEEEPKLKRVTVIIETIQLVKSRTYFTCC</sequence>
<evidence type="ECO:0000256" key="6">
    <source>
        <dbReference type="ARBA" id="ARBA00023136"/>
    </source>
</evidence>
<feature type="compositionally biased region" description="Polar residues" evidence="8">
    <location>
        <begin position="1"/>
        <end position="12"/>
    </location>
</feature>
<comment type="catalytic activity">
    <reaction evidence="7">
        <text>a 1,2-diacyl-sn-glycero-3-phospho-(1D-myo-inositol) + ATP = a 1,2-diacyl-sn-glycero-3-phospho-(1D-myo-inositol 4-phosphate) + ADP + H(+)</text>
        <dbReference type="Rhea" id="RHEA:19877"/>
        <dbReference type="ChEBI" id="CHEBI:15378"/>
        <dbReference type="ChEBI" id="CHEBI:30616"/>
        <dbReference type="ChEBI" id="CHEBI:57880"/>
        <dbReference type="ChEBI" id="CHEBI:58178"/>
        <dbReference type="ChEBI" id="CHEBI:456216"/>
        <dbReference type="EC" id="2.7.1.67"/>
    </reaction>
</comment>
<dbReference type="InterPro" id="IPR039756">
    <property type="entry name" value="Lsb6/PI4K2"/>
</dbReference>
<evidence type="ECO:0000256" key="1">
    <source>
        <dbReference type="ARBA" id="ARBA00022475"/>
    </source>
</evidence>
<comment type="caution">
    <text evidence="10">The sequence shown here is derived from an EMBL/GenBank/DDBJ whole genome shotgun (WGS) entry which is preliminary data.</text>
</comment>
<dbReference type="Gene3D" id="1.10.1070.20">
    <property type="match status" value="1"/>
</dbReference>
<dbReference type="GO" id="GO:0005802">
    <property type="term" value="C:trans-Golgi network"/>
    <property type="evidence" value="ECO:0007669"/>
    <property type="project" value="TreeGrafter"/>
</dbReference>
<protein>
    <recommendedName>
        <fullName evidence="7">Phosphatidylinositol 4-kinase</fullName>
        <ecNumber evidence="7">2.7.1.67</ecNumber>
    </recommendedName>
</protein>
<feature type="region of interest" description="Disordered" evidence="8">
    <location>
        <begin position="1"/>
        <end position="23"/>
    </location>
</feature>
<dbReference type="AlphaFoldDB" id="A0A8H7RPF0"/>
<evidence type="ECO:0000313" key="10">
    <source>
        <dbReference type="EMBL" id="KAG2213852.1"/>
    </source>
</evidence>
<dbReference type="InterPro" id="IPR000403">
    <property type="entry name" value="PI3/4_kinase_cat_dom"/>
</dbReference>
<dbReference type="EC" id="2.7.1.67" evidence="7"/>
<proteinExistence type="inferred from homology"/>
<name>A0A8H7RPF0_9FUNG</name>
<evidence type="ECO:0000256" key="3">
    <source>
        <dbReference type="ARBA" id="ARBA00022741"/>
    </source>
</evidence>
<keyword evidence="5 7" id="KW-0067">ATP-binding</keyword>
<dbReference type="PANTHER" id="PTHR12865:SF1">
    <property type="entry name" value="PHOSPHATIDYLINOSITOL 4-KINASE TYPE 2"/>
    <property type="match status" value="1"/>
</dbReference>
<accession>A0A8H7RPF0</accession>
<gene>
    <name evidence="10" type="ORF">INT47_001121</name>
</gene>
<evidence type="ECO:0000256" key="7">
    <source>
        <dbReference type="RuleBase" id="RU367084"/>
    </source>
</evidence>
<comment type="subcellular location">
    <subcellularLocation>
        <location evidence="7">Cell membrane</location>
        <topology evidence="7">Peripheral membrane protein</topology>
    </subcellularLocation>
    <subcellularLocation>
        <location evidence="7">Vacuole membrane</location>
        <topology evidence="7">Peripheral membrane protein</topology>
    </subcellularLocation>
</comment>
<dbReference type="GO" id="GO:0007030">
    <property type="term" value="P:Golgi organization"/>
    <property type="evidence" value="ECO:0007669"/>
    <property type="project" value="TreeGrafter"/>
</dbReference>
<keyword evidence="4 7" id="KW-0418">Kinase</keyword>
<feature type="compositionally biased region" description="Acidic residues" evidence="8">
    <location>
        <begin position="723"/>
        <end position="738"/>
    </location>
</feature>
<dbReference type="GO" id="GO:0046854">
    <property type="term" value="P:phosphatidylinositol phosphate biosynthetic process"/>
    <property type="evidence" value="ECO:0007669"/>
    <property type="project" value="UniProtKB-UniRule"/>
</dbReference>
<evidence type="ECO:0000256" key="8">
    <source>
        <dbReference type="SAM" id="MobiDB-lite"/>
    </source>
</evidence>
<dbReference type="GO" id="GO:0004430">
    <property type="term" value="F:1-phosphatidylinositol 4-kinase activity"/>
    <property type="evidence" value="ECO:0007669"/>
    <property type="project" value="UniProtKB-UniRule"/>
</dbReference>
<dbReference type="GO" id="GO:0005524">
    <property type="term" value="F:ATP binding"/>
    <property type="evidence" value="ECO:0007669"/>
    <property type="project" value="UniProtKB-UniRule"/>
</dbReference>
<dbReference type="PROSITE" id="PS50290">
    <property type="entry name" value="PI3_4_KINASE_3"/>
    <property type="match status" value="1"/>
</dbReference>
<dbReference type="PANTHER" id="PTHR12865">
    <property type="entry name" value="PHOSPHATIDYLINOSITOL 4-KINASE TYPE-II"/>
    <property type="match status" value="1"/>
</dbReference>
<feature type="region of interest" description="Disordered" evidence="8">
    <location>
        <begin position="692"/>
        <end position="741"/>
    </location>
</feature>
<dbReference type="OrthoDB" id="3349449at2759"/>
<evidence type="ECO:0000313" key="11">
    <source>
        <dbReference type="Proteomes" id="UP000603453"/>
    </source>
</evidence>
<dbReference type="GO" id="GO:0007032">
    <property type="term" value="P:endosome organization"/>
    <property type="evidence" value="ECO:0007669"/>
    <property type="project" value="TreeGrafter"/>
</dbReference>
<evidence type="ECO:0000256" key="5">
    <source>
        <dbReference type="ARBA" id="ARBA00022840"/>
    </source>
</evidence>
<feature type="region of interest" description="Disordered" evidence="8">
    <location>
        <begin position="640"/>
        <end position="666"/>
    </location>
</feature>
<keyword evidence="1 7" id="KW-1003">Cell membrane</keyword>
<feature type="compositionally biased region" description="Low complexity" evidence="8">
    <location>
        <begin position="645"/>
        <end position="656"/>
    </location>
</feature>
<dbReference type="GO" id="GO:0005886">
    <property type="term" value="C:plasma membrane"/>
    <property type="evidence" value="ECO:0007669"/>
    <property type="project" value="UniProtKB-SubCell"/>
</dbReference>
<keyword evidence="6" id="KW-0472">Membrane</keyword>
<dbReference type="PROSITE" id="PS00916">
    <property type="entry name" value="PI3_4_KINASE_2"/>
    <property type="match status" value="1"/>
</dbReference>
<reference evidence="10" key="1">
    <citation type="submission" date="2020-12" db="EMBL/GenBank/DDBJ databases">
        <title>Metabolic potential, ecology and presence of endohyphal bacteria is reflected in genomic diversity of Mucoromycotina.</title>
        <authorList>
            <person name="Muszewska A."/>
            <person name="Okrasinska A."/>
            <person name="Steczkiewicz K."/>
            <person name="Drgas O."/>
            <person name="Orlowska M."/>
            <person name="Perlinska-Lenart U."/>
            <person name="Aleksandrzak-Piekarczyk T."/>
            <person name="Szatraj K."/>
            <person name="Zielenkiewicz U."/>
            <person name="Pilsyk S."/>
            <person name="Malc E."/>
            <person name="Mieczkowski P."/>
            <person name="Kruszewska J.S."/>
            <person name="Biernat P."/>
            <person name="Pawlowska J."/>
        </authorList>
    </citation>
    <scope>NUCLEOTIDE SEQUENCE</scope>
    <source>
        <strain evidence="10">WA0000017839</strain>
    </source>
</reference>